<dbReference type="KEGG" id="talb:FTW19_20665"/>
<organism evidence="3 4">
    <name type="scientific">Terriglobus albidus</name>
    <dbReference type="NCBI Taxonomy" id="1592106"/>
    <lineage>
        <taxon>Bacteria</taxon>
        <taxon>Pseudomonadati</taxon>
        <taxon>Acidobacteriota</taxon>
        <taxon>Terriglobia</taxon>
        <taxon>Terriglobales</taxon>
        <taxon>Acidobacteriaceae</taxon>
        <taxon>Terriglobus</taxon>
    </lineage>
</organism>
<dbReference type="InterPro" id="IPR003746">
    <property type="entry name" value="DUF167"/>
</dbReference>
<evidence type="ECO:0000313" key="3">
    <source>
        <dbReference type="EMBL" id="QEE31482.1"/>
    </source>
</evidence>
<keyword evidence="4" id="KW-1185">Reference proteome</keyword>
<dbReference type="GO" id="GO:0005737">
    <property type="term" value="C:cytoplasm"/>
    <property type="evidence" value="ECO:0007669"/>
    <property type="project" value="TreeGrafter"/>
</dbReference>
<dbReference type="PANTHER" id="PTHR13420">
    <property type="entry name" value="UPF0235 PROTEIN C15ORF40"/>
    <property type="match status" value="1"/>
</dbReference>
<dbReference type="Pfam" id="PF02594">
    <property type="entry name" value="DUF167"/>
    <property type="match status" value="1"/>
</dbReference>
<dbReference type="SMART" id="SM01152">
    <property type="entry name" value="DUF167"/>
    <property type="match status" value="1"/>
</dbReference>
<evidence type="ECO:0000313" key="4">
    <source>
        <dbReference type="Proteomes" id="UP000321820"/>
    </source>
</evidence>
<evidence type="ECO:0000256" key="1">
    <source>
        <dbReference type="ARBA" id="ARBA00010364"/>
    </source>
</evidence>
<gene>
    <name evidence="3" type="ORF">FTW19_20665</name>
</gene>
<dbReference type="OrthoDB" id="9800587at2"/>
<dbReference type="NCBIfam" id="TIGR00251">
    <property type="entry name" value="DUF167 family protein"/>
    <property type="match status" value="1"/>
</dbReference>
<protein>
    <recommendedName>
        <fullName evidence="2">UPF0235 protein FTW19_20665</fullName>
    </recommendedName>
</protein>
<evidence type="ECO:0000256" key="2">
    <source>
        <dbReference type="HAMAP-Rule" id="MF_00634"/>
    </source>
</evidence>
<dbReference type="SUPFAM" id="SSF69786">
    <property type="entry name" value="YggU-like"/>
    <property type="match status" value="1"/>
</dbReference>
<dbReference type="Proteomes" id="UP000321820">
    <property type="component" value="Chromosome"/>
</dbReference>
<dbReference type="InterPro" id="IPR036591">
    <property type="entry name" value="YggU-like_sf"/>
</dbReference>
<dbReference type="Gene3D" id="3.30.1200.10">
    <property type="entry name" value="YggU-like"/>
    <property type="match status" value="1"/>
</dbReference>
<dbReference type="AlphaFoldDB" id="A0A5B9EHP3"/>
<sequence length="98" mass="10593">MRLQQSGEDCLLPVRLHPGARRNAITGEHDGALKIALTAPPVDGKANEALLRYLAEILGVSLNRIELKSGQTSRSKMVLITCIRAEEVAAKLTPATYT</sequence>
<dbReference type="EMBL" id="CP042806">
    <property type="protein sequence ID" value="QEE31482.1"/>
    <property type="molecule type" value="Genomic_DNA"/>
</dbReference>
<comment type="similarity">
    <text evidence="1 2">Belongs to the UPF0235 family.</text>
</comment>
<accession>A0A5B9EHP3</accession>
<dbReference type="HAMAP" id="MF_00634">
    <property type="entry name" value="UPF0235"/>
    <property type="match status" value="1"/>
</dbReference>
<reference evidence="3 4" key="1">
    <citation type="submission" date="2019-08" db="EMBL/GenBank/DDBJ databases">
        <title>Complete genome sequence of Terriglobus albidus strain ORNL.</title>
        <authorList>
            <person name="Podar M."/>
        </authorList>
    </citation>
    <scope>NUCLEOTIDE SEQUENCE [LARGE SCALE GENOMIC DNA]</scope>
    <source>
        <strain evidence="3 4">ORNL</strain>
    </source>
</reference>
<proteinExistence type="inferred from homology"/>
<dbReference type="PANTHER" id="PTHR13420:SF7">
    <property type="entry name" value="UPF0235 PROTEIN C15ORF40"/>
    <property type="match status" value="1"/>
</dbReference>
<name>A0A5B9EHP3_9BACT</name>